<feature type="domain" description="C2H2-type" evidence="6">
    <location>
        <begin position="678"/>
        <end position="707"/>
    </location>
</feature>
<keyword evidence="4" id="KW-0862">Zinc</keyword>
<protein>
    <recommendedName>
        <fullName evidence="6">C2H2-type domain-containing protein</fullName>
    </recommendedName>
</protein>
<keyword evidence="2" id="KW-0677">Repeat</keyword>
<evidence type="ECO:0000256" key="2">
    <source>
        <dbReference type="ARBA" id="ARBA00022737"/>
    </source>
</evidence>
<dbReference type="OrthoDB" id="7285826at2759"/>
<organism evidence="7">
    <name type="scientific">Pectinophora gossypiella</name>
    <name type="common">Cotton pink bollworm</name>
    <name type="synonym">Depressaria gossypiella</name>
    <dbReference type="NCBI Taxonomy" id="13191"/>
    <lineage>
        <taxon>Eukaryota</taxon>
        <taxon>Metazoa</taxon>
        <taxon>Ecdysozoa</taxon>
        <taxon>Arthropoda</taxon>
        <taxon>Hexapoda</taxon>
        <taxon>Insecta</taxon>
        <taxon>Pterygota</taxon>
        <taxon>Neoptera</taxon>
        <taxon>Endopterygota</taxon>
        <taxon>Lepidoptera</taxon>
        <taxon>Glossata</taxon>
        <taxon>Ditrysia</taxon>
        <taxon>Gelechioidea</taxon>
        <taxon>Gelechiidae</taxon>
        <taxon>Apatetrinae</taxon>
        <taxon>Pectinophora</taxon>
    </lineage>
</organism>
<feature type="domain" description="C2H2-type" evidence="6">
    <location>
        <begin position="515"/>
        <end position="544"/>
    </location>
</feature>
<dbReference type="GO" id="GO:0008270">
    <property type="term" value="F:zinc ion binding"/>
    <property type="evidence" value="ECO:0007669"/>
    <property type="project" value="UniProtKB-KW"/>
</dbReference>
<keyword evidence="3 5" id="KW-0863">Zinc-finger</keyword>
<dbReference type="InterPro" id="IPR013087">
    <property type="entry name" value="Znf_C2H2_type"/>
</dbReference>
<evidence type="ECO:0000256" key="4">
    <source>
        <dbReference type="ARBA" id="ARBA00022833"/>
    </source>
</evidence>
<evidence type="ECO:0000259" key="6">
    <source>
        <dbReference type="PROSITE" id="PS50157"/>
    </source>
</evidence>
<reference evidence="7" key="1">
    <citation type="submission" date="2015-09" db="EMBL/GenBank/DDBJ databases">
        <title>De novo assembly of Pectinophora gossypiella (Pink Bollworm) gut transcriptome.</title>
        <authorList>
            <person name="Tassone E.E."/>
        </authorList>
    </citation>
    <scope>NUCLEOTIDE SEQUENCE</scope>
</reference>
<gene>
    <name evidence="7" type="ORF">g.12808</name>
</gene>
<dbReference type="PANTHER" id="PTHR24379:SF121">
    <property type="entry name" value="C2H2-TYPE DOMAIN-CONTAINING PROTEIN"/>
    <property type="match status" value="1"/>
</dbReference>
<evidence type="ECO:0000256" key="3">
    <source>
        <dbReference type="ARBA" id="ARBA00022771"/>
    </source>
</evidence>
<dbReference type="AlphaFoldDB" id="A0A1E1VZG6"/>
<accession>A0A1E1VZG6</accession>
<evidence type="ECO:0000256" key="5">
    <source>
        <dbReference type="PROSITE-ProRule" id="PRU00042"/>
    </source>
</evidence>
<dbReference type="PANTHER" id="PTHR24379">
    <property type="entry name" value="KRAB AND ZINC FINGER DOMAIN-CONTAINING"/>
    <property type="match status" value="1"/>
</dbReference>
<name>A0A1E1VZG6_PECGO</name>
<evidence type="ECO:0000313" key="7">
    <source>
        <dbReference type="EMBL" id="JAT80113.1"/>
    </source>
</evidence>
<dbReference type="PROSITE" id="PS00028">
    <property type="entry name" value="ZINC_FINGER_C2H2_1"/>
    <property type="match status" value="4"/>
</dbReference>
<dbReference type="SMART" id="SM00355">
    <property type="entry name" value="ZnF_C2H2"/>
    <property type="match status" value="10"/>
</dbReference>
<evidence type="ECO:0000256" key="1">
    <source>
        <dbReference type="ARBA" id="ARBA00022723"/>
    </source>
</evidence>
<dbReference type="Gene3D" id="3.30.160.60">
    <property type="entry name" value="Classic Zinc Finger"/>
    <property type="match status" value="1"/>
</dbReference>
<proteinExistence type="predicted"/>
<dbReference type="PROSITE" id="PS50157">
    <property type="entry name" value="ZINC_FINGER_C2H2_2"/>
    <property type="match status" value="2"/>
</dbReference>
<sequence>MDDNTDTKMYQVLVNTQNQHIILDIKKCYEEQTIFVPSQDLKATNSSDTYIEYKQESELNQFGIFNDFQTTQANTNQQEMVKIVDEVMSEDVTDEGIFSEPMVHVVRNKSQTSRLYASHIVPSTFIQDYTNHSEERRSENYEQQHKNNILFPLVLLENWGPKLEGSSLYCKDCQILFPTSDALQAHNMSEHTFLVPTCNNEPIKSSVKGSSHILYQCKTCDILYDNYDKAVEHSQNHLNDMANNVIIMQCLKCDKKFDSTSINKHRELHIESNKTEDSLILFKIVTFDYTALFKSEWMLMFWAAKVPEKKILSIINRSIYFQYKDIKFKVVKDGPENAVLFKCAKCERHINPSTLTDHMDWCEGESEYICPLNNCGLKFCGTEAPWHSNQHEWSDTFKIVLFNEERDKKFNEILKWHSAKAKVNSDKKLYYYYQCRKCKCCTDARTDIATHRCCYAVHRILCDKCDLFFAGSKIYKRHKKLHDDGHIDKKMTRMTIYFKPKTFTIPGKSSKKLSYKCGSCGSSFHDKAEFTKHMLICRSVGQKARHNNLYHCKNCSLNFMLLEDLENHVASGDYCGSHVTKYKCRICGLLFTKETLQRHNEMHHNQMKLTSTHLNVIKTKLDLFNTAKDKEVDSRVLMKGILGDILCQNAAQNISDDKPTEKTEESILDNDFFTHTLYKCDFCSTHFLTADILEWHTRNSKHDVAKSSCTFCGYTFTVNDLPTHVFIHHDQMGLKRVNFDIINNSQATNSAKRSLNL</sequence>
<dbReference type="EMBL" id="GDQN01010941">
    <property type="protein sequence ID" value="JAT80113.1"/>
    <property type="molecule type" value="Transcribed_RNA"/>
</dbReference>
<keyword evidence="1" id="KW-0479">Metal-binding</keyword>